<accession>A0ABU0FHD7</accession>
<dbReference type="PANTHER" id="PTHR24321:SF8">
    <property type="entry name" value="ESTRADIOL 17-BETA-DEHYDROGENASE 8-RELATED"/>
    <property type="match status" value="1"/>
</dbReference>
<dbReference type="CDD" id="cd05233">
    <property type="entry name" value="SDR_c"/>
    <property type="match status" value="1"/>
</dbReference>
<organism evidence="3 4">
    <name type="scientific">Labrys monachus</name>
    <dbReference type="NCBI Taxonomy" id="217067"/>
    <lineage>
        <taxon>Bacteria</taxon>
        <taxon>Pseudomonadati</taxon>
        <taxon>Pseudomonadota</taxon>
        <taxon>Alphaproteobacteria</taxon>
        <taxon>Hyphomicrobiales</taxon>
        <taxon>Xanthobacteraceae</taxon>
        <taxon>Labrys</taxon>
    </lineage>
</organism>
<comment type="caution">
    <text evidence="3">The sequence shown here is derived from an EMBL/GenBank/DDBJ whole genome shotgun (WGS) entry which is preliminary data.</text>
</comment>
<dbReference type="InterPro" id="IPR002347">
    <property type="entry name" value="SDR_fam"/>
</dbReference>
<dbReference type="Proteomes" id="UP001237448">
    <property type="component" value="Unassembled WGS sequence"/>
</dbReference>
<dbReference type="Gene3D" id="3.40.50.720">
    <property type="entry name" value="NAD(P)-binding Rossmann-like Domain"/>
    <property type="match status" value="1"/>
</dbReference>
<evidence type="ECO:0000256" key="2">
    <source>
        <dbReference type="ARBA" id="ARBA00023002"/>
    </source>
</evidence>
<dbReference type="Pfam" id="PF13561">
    <property type="entry name" value="adh_short_C2"/>
    <property type="match status" value="1"/>
</dbReference>
<dbReference type="EMBL" id="JAUSVK010000001">
    <property type="protein sequence ID" value="MDQ0393752.1"/>
    <property type="molecule type" value="Genomic_DNA"/>
</dbReference>
<dbReference type="InterPro" id="IPR036291">
    <property type="entry name" value="NAD(P)-bd_dom_sf"/>
</dbReference>
<dbReference type="RefSeq" id="WP_307429542.1">
    <property type="nucleotide sequence ID" value="NZ_JAUSVK010000001.1"/>
</dbReference>
<dbReference type="PANTHER" id="PTHR24321">
    <property type="entry name" value="DEHYDROGENASES, SHORT CHAIN"/>
    <property type="match status" value="1"/>
</dbReference>
<proteinExistence type="inferred from homology"/>
<dbReference type="PRINTS" id="PR00081">
    <property type="entry name" value="GDHRDH"/>
</dbReference>
<gene>
    <name evidence="3" type="ORF">J3R73_003544</name>
</gene>
<evidence type="ECO:0000256" key="1">
    <source>
        <dbReference type="ARBA" id="ARBA00006484"/>
    </source>
</evidence>
<keyword evidence="2" id="KW-0560">Oxidoreductase</keyword>
<evidence type="ECO:0000313" key="4">
    <source>
        <dbReference type="Proteomes" id="UP001237448"/>
    </source>
</evidence>
<comment type="similarity">
    <text evidence="1">Belongs to the short-chain dehydrogenases/reductases (SDR) family.</text>
</comment>
<dbReference type="SUPFAM" id="SSF51735">
    <property type="entry name" value="NAD(P)-binding Rossmann-fold domains"/>
    <property type="match status" value="1"/>
</dbReference>
<name>A0ABU0FHD7_9HYPH</name>
<evidence type="ECO:0000313" key="3">
    <source>
        <dbReference type="EMBL" id="MDQ0393752.1"/>
    </source>
</evidence>
<protein>
    <submittedName>
        <fullName evidence="3">NAD(P)-dependent dehydrogenase (Short-subunit alcohol dehydrogenase family)</fullName>
    </submittedName>
</protein>
<reference evidence="3 4" key="1">
    <citation type="submission" date="2023-07" db="EMBL/GenBank/DDBJ databases">
        <title>Genomic Encyclopedia of Type Strains, Phase IV (KMG-IV): sequencing the most valuable type-strain genomes for metagenomic binning, comparative biology and taxonomic classification.</title>
        <authorList>
            <person name="Goeker M."/>
        </authorList>
    </citation>
    <scope>NUCLEOTIDE SEQUENCE [LARGE SCALE GENOMIC DNA]</scope>
    <source>
        <strain evidence="3 4">DSM 5896</strain>
    </source>
</reference>
<keyword evidence="4" id="KW-1185">Reference proteome</keyword>
<sequence length="260" mass="27464">MPKVFQGRVVLVAGLASGLGEVIATRFAEDGAKLILSDPTADVAAMARKIQGDHPTCQAIGVVADFTDCPSCERLVATTMEKFGPIDVLIIATVTLHMGSVVSTEPDDWDRVMAFNAKGPFLLCKTVVPKLTRPGGAIGVIGSFTAQMGFANAALYSASKAAEMSLVRTLAVELAQEGIRVNTVAPGYLWSNVDQQSLEAAAQKTGRTLEEVRAARDSTIPMRRQADAREIAEAMHFIVSPAASYITGACLDVNGGLLVR</sequence>